<comment type="caution">
    <text evidence="1">The sequence shown here is derived from an EMBL/GenBank/DDBJ whole genome shotgun (WGS) entry which is preliminary data.</text>
</comment>
<organism evidence="1">
    <name type="scientific">marine sediment metagenome</name>
    <dbReference type="NCBI Taxonomy" id="412755"/>
    <lineage>
        <taxon>unclassified sequences</taxon>
        <taxon>metagenomes</taxon>
        <taxon>ecological metagenomes</taxon>
    </lineage>
</organism>
<sequence>MPKKAKERIAEQRYAKRARALALKRKKRTRGNTPWKLFFESGEGATIKTELAKTSIRAIVNTYGTRLGKRFSCSYEEEEDHILVKIESVKRRDDNDN</sequence>
<gene>
    <name evidence="1" type="ORF">LCGC14_1061970</name>
</gene>
<name>A0A0F9Q3T3_9ZZZZ</name>
<evidence type="ECO:0000313" key="1">
    <source>
        <dbReference type="EMBL" id="KKN07911.1"/>
    </source>
</evidence>
<dbReference type="AlphaFoldDB" id="A0A0F9Q3T3"/>
<protein>
    <submittedName>
        <fullName evidence="1">Uncharacterized protein</fullName>
    </submittedName>
</protein>
<dbReference type="EMBL" id="LAZR01004515">
    <property type="protein sequence ID" value="KKN07911.1"/>
    <property type="molecule type" value="Genomic_DNA"/>
</dbReference>
<accession>A0A0F9Q3T3</accession>
<reference evidence="1" key="1">
    <citation type="journal article" date="2015" name="Nature">
        <title>Complex archaea that bridge the gap between prokaryotes and eukaryotes.</title>
        <authorList>
            <person name="Spang A."/>
            <person name="Saw J.H."/>
            <person name="Jorgensen S.L."/>
            <person name="Zaremba-Niedzwiedzka K."/>
            <person name="Martijn J."/>
            <person name="Lind A.E."/>
            <person name="van Eijk R."/>
            <person name="Schleper C."/>
            <person name="Guy L."/>
            <person name="Ettema T.J."/>
        </authorList>
    </citation>
    <scope>NUCLEOTIDE SEQUENCE</scope>
</reference>
<proteinExistence type="predicted"/>